<dbReference type="EMBL" id="MU032349">
    <property type="protein sequence ID" value="KAF3763606.1"/>
    <property type="molecule type" value="Genomic_DNA"/>
</dbReference>
<dbReference type="Gene3D" id="3.40.50.300">
    <property type="entry name" value="P-loop containing nucleotide triphosphate hydrolases"/>
    <property type="match status" value="2"/>
</dbReference>
<dbReference type="InterPro" id="IPR041679">
    <property type="entry name" value="DNA2/NAM7-like_C"/>
</dbReference>
<evidence type="ECO:0000256" key="1">
    <source>
        <dbReference type="ARBA" id="ARBA00004496"/>
    </source>
</evidence>
<evidence type="ECO:0000256" key="4">
    <source>
        <dbReference type="ARBA" id="ARBA00022771"/>
    </source>
</evidence>
<accession>A0A9P4XZ65</accession>
<keyword evidence="11" id="KW-1185">Reference proteome</keyword>
<dbReference type="FunFam" id="3.40.50.300:FF:001660">
    <property type="entry name" value="NF-X1 finger and helicase protein, putative"/>
    <property type="match status" value="1"/>
</dbReference>
<dbReference type="GeneID" id="63834533"/>
<feature type="region of interest" description="Disordered" evidence="8">
    <location>
        <begin position="432"/>
        <end position="460"/>
    </location>
</feature>
<dbReference type="PANTHER" id="PTHR10887:SF445">
    <property type="entry name" value="NFX1-TYPE ZINC FINGER-CONTAINING PROTEIN 1"/>
    <property type="match status" value="1"/>
</dbReference>
<dbReference type="InterPro" id="IPR027417">
    <property type="entry name" value="P-loop_NTPase"/>
</dbReference>
<keyword evidence="4" id="KW-0863">Zinc-finger</keyword>
<dbReference type="Pfam" id="PF20173">
    <property type="entry name" value="ZnF_RZ-type"/>
    <property type="match status" value="1"/>
</dbReference>
<dbReference type="Pfam" id="PF13087">
    <property type="entry name" value="AAA_12"/>
    <property type="match status" value="1"/>
</dbReference>
<keyword evidence="7" id="KW-0391">Immunity</keyword>
<evidence type="ECO:0000256" key="7">
    <source>
        <dbReference type="ARBA" id="ARBA00022859"/>
    </source>
</evidence>
<proteinExistence type="predicted"/>
<keyword evidence="3" id="KW-0479">Metal-binding</keyword>
<dbReference type="CDD" id="cd17936">
    <property type="entry name" value="EEXXEc_NFX1"/>
    <property type="match status" value="1"/>
</dbReference>
<dbReference type="InterPro" id="IPR045055">
    <property type="entry name" value="DNA2/NAM7-like"/>
</dbReference>
<gene>
    <name evidence="10" type="ORF">M406DRAFT_260943</name>
</gene>
<keyword evidence="2" id="KW-0963">Cytoplasm</keyword>
<organism evidence="10 11">
    <name type="scientific">Cryphonectria parasitica (strain ATCC 38755 / EP155)</name>
    <dbReference type="NCBI Taxonomy" id="660469"/>
    <lineage>
        <taxon>Eukaryota</taxon>
        <taxon>Fungi</taxon>
        <taxon>Dikarya</taxon>
        <taxon>Ascomycota</taxon>
        <taxon>Pezizomycotina</taxon>
        <taxon>Sordariomycetes</taxon>
        <taxon>Sordariomycetidae</taxon>
        <taxon>Diaporthales</taxon>
        <taxon>Cryphonectriaceae</taxon>
        <taxon>Cryphonectria-Endothia species complex</taxon>
        <taxon>Cryphonectria</taxon>
    </lineage>
</organism>
<dbReference type="GO" id="GO:0031380">
    <property type="term" value="C:nuclear RNA-directed RNA polymerase complex"/>
    <property type="evidence" value="ECO:0007669"/>
    <property type="project" value="TreeGrafter"/>
</dbReference>
<keyword evidence="5" id="KW-0347">Helicase</keyword>
<dbReference type="PANTHER" id="PTHR10887">
    <property type="entry name" value="DNA2/NAM7 HELICASE FAMILY"/>
    <property type="match status" value="1"/>
</dbReference>
<evidence type="ECO:0000256" key="3">
    <source>
        <dbReference type="ARBA" id="ARBA00022723"/>
    </source>
</evidence>
<comment type="caution">
    <text evidence="10">The sequence shown here is derived from an EMBL/GenBank/DDBJ whole genome shotgun (WGS) entry which is preliminary data.</text>
</comment>
<keyword evidence="6" id="KW-0862">Zinc</keyword>
<dbReference type="InterPro" id="IPR046439">
    <property type="entry name" value="ZF_RZ_dom"/>
</dbReference>
<reference evidence="10" key="1">
    <citation type="journal article" date="2020" name="Phytopathology">
        <title>Genome sequence of the chestnut blight fungus Cryphonectria parasitica EP155: A fundamental resource for an archetypical invasive plant pathogen.</title>
        <authorList>
            <person name="Crouch J.A."/>
            <person name="Dawe A."/>
            <person name="Aerts A."/>
            <person name="Barry K."/>
            <person name="Churchill A.C.L."/>
            <person name="Grimwood J."/>
            <person name="Hillman B."/>
            <person name="Milgroom M.G."/>
            <person name="Pangilinan J."/>
            <person name="Smith M."/>
            <person name="Salamov A."/>
            <person name="Schmutz J."/>
            <person name="Yadav J."/>
            <person name="Grigoriev I.V."/>
            <person name="Nuss D."/>
        </authorList>
    </citation>
    <scope>NUCLEOTIDE SEQUENCE</scope>
    <source>
        <strain evidence="10">EP155</strain>
    </source>
</reference>
<keyword evidence="5" id="KW-0378">Hydrolase</keyword>
<dbReference type="OrthoDB" id="2423195at2759"/>
<feature type="region of interest" description="Disordered" evidence="8">
    <location>
        <begin position="763"/>
        <end position="817"/>
    </location>
</feature>
<dbReference type="InterPro" id="IPR047187">
    <property type="entry name" value="SF1_C_Upf1"/>
</dbReference>
<dbReference type="Pfam" id="PF13086">
    <property type="entry name" value="AAA_11"/>
    <property type="match status" value="1"/>
</dbReference>
<name>A0A9P4XZ65_CRYP1</name>
<dbReference type="PROSITE" id="PS51981">
    <property type="entry name" value="ZF_RZ"/>
    <property type="match status" value="1"/>
</dbReference>
<dbReference type="RefSeq" id="XP_040774567.1">
    <property type="nucleotide sequence ID" value="XM_040917404.1"/>
</dbReference>
<feature type="region of interest" description="Disordered" evidence="8">
    <location>
        <begin position="234"/>
        <end position="271"/>
    </location>
</feature>
<evidence type="ECO:0000259" key="9">
    <source>
        <dbReference type="PROSITE" id="PS51981"/>
    </source>
</evidence>
<keyword evidence="5" id="KW-0547">Nucleotide-binding</keyword>
<dbReference type="GO" id="GO:0005737">
    <property type="term" value="C:cytoplasm"/>
    <property type="evidence" value="ECO:0007669"/>
    <property type="project" value="UniProtKB-SubCell"/>
</dbReference>
<feature type="domain" description="RZ-type" evidence="9">
    <location>
        <begin position="1681"/>
        <end position="1756"/>
    </location>
</feature>
<evidence type="ECO:0000256" key="5">
    <source>
        <dbReference type="ARBA" id="ARBA00022806"/>
    </source>
</evidence>
<evidence type="ECO:0000313" key="11">
    <source>
        <dbReference type="Proteomes" id="UP000803844"/>
    </source>
</evidence>
<dbReference type="GO" id="GO:0002376">
    <property type="term" value="P:immune system process"/>
    <property type="evidence" value="ECO:0007669"/>
    <property type="project" value="UniProtKB-KW"/>
</dbReference>
<evidence type="ECO:0000256" key="6">
    <source>
        <dbReference type="ARBA" id="ARBA00022833"/>
    </source>
</evidence>
<comment type="subcellular location">
    <subcellularLocation>
        <location evidence="1">Cytoplasm</location>
    </subcellularLocation>
</comment>
<evidence type="ECO:0000313" key="10">
    <source>
        <dbReference type="EMBL" id="KAF3763606.1"/>
    </source>
</evidence>
<protein>
    <recommendedName>
        <fullName evidence="9">RZ-type domain-containing protein</fullName>
    </recommendedName>
</protein>
<evidence type="ECO:0000256" key="8">
    <source>
        <dbReference type="SAM" id="MobiDB-lite"/>
    </source>
</evidence>
<dbReference type="GO" id="GO:0008270">
    <property type="term" value="F:zinc ion binding"/>
    <property type="evidence" value="ECO:0007669"/>
    <property type="project" value="UniProtKB-KW"/>
</dbReference>
<dbReference type="CDD" id="cd18808">
    <property type="entry name" value="SF1_C_Upf1"/>
    <property type="match status" value="1"/>
</dbReference>
<evidence type="ECO:0000256" key="2">
    <source>
        <dbReference type="ARBA" id="ARBA00022490"/>
    </source>
</evidence>
<keyword evidence="5" id="KW-0067">ATP-binding</keyword>
<dbReference type="Proteomes" id="UP000803844">
    <property type="component" value="Unassembled WGS sequence"/>
</dbReference>
<dbReference type="InterPro" id="IPR041677">
    <property type="entry name" value="DNA2/NAM7_AAA_11"/>
</dbReference>
<dbReference type="GO" id="GO:0031048">
    <property type="term" value="P:regulatory ncRNA-mediated heterochromatin formation"/>
    <property type="evidence" value="ECO:0007669"/>
    <property type="project" value="TreeGrafter"/>
</dbReference>
<dbReference type="GO" id="GO:0004386">
    <property type="term" value="F:helicase activity"/>
    <property type="evidence" value="ECO:0007669"/>
    <property type="project" value="InterPro"/>
</dbReference>
<sequence>MGGNKLRAWKRILARGEESSNVPYDTVSLFFELSLALMEGDIAISQEAVKLLAGDAGLNFIKAVSSTHIVQAAAATDADSSSIRVELWKTQISPMFRLITNERLLDSNVLEQEVAAIYSFLVGVNATRMDRLFGFITQLVMDWPGLPVGDLAQGTVLELSLTVLSKVLDCNTTNVLNERFHHIVEQFSNILTTLSATPGEKNDEACILRATKYLDYLQRRLGVGKTMMATANLAESSPATAGDPAGPSESFKLRRDLPGKLSPDGPRHDNDHAEIASIQIMPTSEEITSPRKEYLPTTDSSQWHLPGIRGRLDREFRLLREDTVGQLRDAVFELLQGTRDNINSNKRHNQNSAQTTAYDDAVVHSVDIDKNNGLELTVRCSQPKIVQKMSDAARNRWWEQCKRLQAGALTCVIDRAGAAQFYVVARSTVRSASQKETSARKRGEPSSPPPFYQEEDKEKPLSLSYSREDLFVKLNLVGTSRVEMQQTLRWYKDIGRPRPRQLVEFPGVLLASFKHTLEALQKLSRKPDLPFTHLIAPDTPSSSPPPLRRVESRVAPPLFSRAAGFEYDLKCLNSGGLSPLSVRPGQHMPSIEEVSENTGLDETQSEALLNTLTRELSLIQGPPGTGKSYTGEKIIRVLLANKAKAKLGPIICVCYTNHALDQLLEHLLDDGIKGILRIGSSSKSERLKNFNLRAVADKSAVAATRTETYIIGGQTRKMRTAETEMKKCLRTLDQCDSASSMGNYLEMNHPVFHKELFGPAADDGSRGDVLSGGGQWETVTRRSKPGKVVETWLRGGSRPPPPGPGHNHNNNPPPRDLADLQRTRLNDMTHLERQIIHREWQKSIRNPVFKEIMALHREHEEARTFRNTIRDEEDLRCLQQADIIGLTTTGLARQVDMMRKVRAKVVICEEAGEVLEAHVLTALLPSVEQLILIGDHLQLRPQIQNYDLQSTNPKGLKYSLDTSLFERLVCPQHSEDQKLPVSVLATQRRMHPSIAEMVRSTLYSNLKDASHVESYPEVVGMDRRLFWLHHEHLEDGQHAKGGEPHDTSRSNEFEVEMAAALVSHVVKQGNYDPEDIAVLTPYTGQLQKLRRRLATEASFCVQIDERDLQALDEEGLNEAEEETKAVATTVGKSTLLKSIRLATVDNFQGEEAKVVIISLVRSNMENRCGFLSTSNRINVLLSRAKHGCYILGNAKTYQSVAMWEQVIKLLQANDNFGTALALKCPRHPATRIEVSSPDDFAIFSPDGGCRLPCLWAKLLDMSSQLHSNLSRPAKYCQQCGADDILATVVDYLLLSEYKDIDLNDDPCVFASCGHFLTRSSMDGQMLMGEHYVLDDKDGGPVAIRKPLEPFSMDGRSQLKTCPQCRGSLRDIPRYGRIVRRALLDEATKKFISWSEHQHHQLAGRLLDLQNNLAAQQQEQNGEKGKGDAAAAAEDIAAQILDYMPGRFALKGSAQDQLRELGKWVGKKRYTELIRLHRDIVTFRGRVRAEEQPFQKVANLVRFANSNKTVDSSSSSSSSSFTFDSSVIQLRGFLLATSLLLRCHLTVLSDFLDLRTKKDTASCAWKHADISVDFARNTAQCEDLVRLASETDRPQLQAEGHIYHAHFCGLALALGNGNGNSNGSGDDKNNNNNSSSSSLEHIAAAQTILDKRSPQPHWAATVQAELDAVRDLLSQGIFYTRVTAAEMRAVYKAMAAEFRGTGHWYTCERGHPFTVGECGMPMEQARCPECGAAVGGRNHVAVEGVRHAVEVEALARGVEGMAI</sequence>
<dbReference type="SUPFAM" id="SSF52540">
    <property type="entry name" value="P-loop containing nucleoside triphosphate hydrolases"/>
    <property type="match status" value="1"/>
</dbReference>